<gene>
    <name evidence="1" type="ORF">pETSU_115</name>
</gene>
<protein>
    <submittedName>
        <fullName evidence="1">Uncharacterized protein</fullName>
    </submittedName>
</protein>
<organism evidence="1 2">
    <name type="scientific">Edwardsiella phage pEt-SU</name>
    <dbReference type="NCBI Taxonomy" id="2562142"/>
    <lineage>
        <taxon>Viruses</taxon>
        <taxon>Duplodnaviria</taxon>
        <taxon>Heunggongvirae</taxon>
        <taxon>Uroviricota</taxon>
        <taxon>Caudoviricetes</taxon>
        <taxon>Chimalliviridae</taxon>
        <taxon>Petsuvirus</taxon>
        <taxon>Petsuvirus pEtSU</taxon>
    </lineage>
</organism>
<dbReference type="Proteomes" id="UP000297195">
    <property type="component" value="Segment"/>
</dbReference>
<accession>A0A4D6DY02</accession>
<evidence type="ECO:0000313" key="1">
    <source>
        <dbReference type="EMBL" id="QBZ70696.1"/>
    </source>
</evidence>
<name>A0A4D6DY02_9CAUD</name>
<reference evidence="1 2" key="1">
    <citation type="submission" date="2019-03" db="EMBL/GenBank/DDBJ databases">
        <authorList>
            <person name="Kim S.G."/>
            <person name="Park S.C."/>
        </authorList>
    </citation>
    <scope>NUCLEOTIDE SEQUENCE [LARGE SCALE GENOMIC DNA]</scope>
</reference>
<evidence type="ECO:0000313" key="2">
    <source>
        <dbReference type="Proteomes" id="UP000297195"/>
    </source>
</evidence>
<proteinExistence type="predicted"/>
<sequence length="234" mass="26742">MDELKHPLSEHNARISTSIIELTHRLGNLLIHVNGEGRLDFRGAGQGWCGMIKNIISGDIGCMSPYEGYDSCALSQALNMLYGLDNVPHLNLSTNEQFVVDDVNWKIFVDSIKEHFDDLDPHNYKPKYSFTLKGGDDGKATVCTVVIEPLCNTFVVGEFNAIEKFDFLGEISDYDQPGIKSCWMVCDGQTYDIDMNRLIHFRHRRYQPRKGDYLLYASQDDYYVVLPQEDYSIH</sequence>
<keyword evidence="2" id="KW-1185">Reference proteome</keyword>
<dbReference type="EMBL" id="MK689364">
    <property type="protein sequence ID" value="QBZ70696.1"/>
    <property type="molecule type" value="Genomic_DNA"/>
</dbReference>